<name>A0ABR4B6H8_9LECA</name>
<accession>A0ABR4B6H8</accession>
<keyword evidence="2" id="KW-1185">Reference proteome</keyword>
<proteinExistence type="predicted"/>
<evidence type="ECO:0000313" key="2">
    <source>
        <dbReference type="Proteomes" id="UP001590951"/>
    </source>
</evidence>
<dbReference type="Proteomes" id="UP001590951">
    <property type="component" value="Unassembled WGS sequence"/>
</dbReference>
<comment type="caution">
    <text evidence="1">The sequence shown here is derived from an EMBL/GenBank/DDBJ whole genome shotgun (WGS) entry which is preliminary data.</text>
</comment>
<protein>
    <submittedName>
        <fullName evidence="1">Uncharacterized protein</fullName>
    </submittedName>
</protein>
<reference evidence="1 2" key="1">
    <citation type="submission" date="2024-09" db="EMBL/GenBank/DDBJ databases">
        <title>Rethinking Asexuality: The Enigmatic Case of Functional Sexual Genes in Lepraria (Stereocaulaceae).</title>
        <authorList>
            <person name="Doellman M."/>
            <person name="Sun Y."/>
            <person name="Barcenas-Pena A."/>
            <person name="Lumbsch H.T."/>
            <person name="Grewe F."/>
        </authorList>
    </citation>
    <scope>NUCLEOTIDE SEQUENCE [LARGE SCALE GENOMIC DNA]</scope>
    <source>
        <strain evidence="1 2">Grewe 0041</strain>
    </source>
</reference>
<gene>
    <name evidence="1" type="ORF">ABVK25_008435</name>
</gene>
<organism evidence="1 2">
    <name type="scientific">Lepraria finkii</name>
    <dbReference type="NCBI Taxonomy" id="1340010"/>
    <lineage>
        <taxon>Eukaryota</taxon>
        <taxon>Fungi</taxon>
        <taxon>Dikarya</taxon>
        <taxon>Ascomycota</taxon>
        <taxon>Pezizomycotina</taxon>
        <taxon>Lecanoromycetes</taxon>
        <taxon>OSLEUM clade</taxon>
        <taxon>Lecanoromycetidae</taxon>
        <taxon>Lecanorales</taxon>
        <taxon>Lecanorineae</taxon>
        <taxon>Stereocaulaceae</taxon>
        <taxon>Lepraria</taxon>
    </lineage>
</organism>
<evidence type="ECO:0000313" key="1">
    <source>
        <dbReference type="EMBL" id="KAL2051383.1"/>
    </source>
</evidence>
<dbReference type="EMBL" id="JBHFEH010000036">
    <property type="protein sequence ID" value="KAL2051383.1"/>
    <property type="molecule type" value="Genomic_DNA"/>
</dbReference>
<sequence>MKYFQETKEPIDEVGKLLHELPRLDQLCLSFQTHVYDITTTEYLLQEILKMRGTTNARCFYIYGHLGGQLEETSILFWSPAESSWYENNGGVPSTIRYG</sequence>